<proteinExistence type="predicted"/>
<organism evidence="3 4">
    <name type="scientific">Kitasatospora misakiensis</name>
    <dbReference type="NCBI Taxonomy" id="67330"/>
    <lineage>
        <taxon>Bacteria</taxon>
        <taxon>Bacillati</taxon>
        <taxon>Actinomycetota</taxon>
        <taxon>Actinomycetes</taxon>
        <taxon>Kitasatosporales</taxon>
        <taxon>Streptomycetaceae</taxon>
        <taxon>Kitasatospora</taxon>
    </lineage>
</organism>
<name>A0ABW0X0A1_9ACTN</name>
<dbReference type="Pfam" id="PF01370">
    <property type="entry name" value="Epimerase"/>
    <property type="match status" value="1"/>
</dbReference>
<dbReference type="Proteomes" id="UP001595975">
    <property type="component" value="Unassembled WGS sequence"/>
</dbReference>
<feature type="region of interest" description="Disordered" evidence="1">
    <location>
        <begin position="335"/>
        <end position="355"/>
    </location>
</feature>
<feature type="domain" description="NAD-dependent epimerase/dehydratase" evidence="2">
    <location>
        <begin position="26"/>
        <end position="92"/>
    </location>
</feature>
<evidence type="ECO:0000256" key="1">
    <source>
        <dbReference type="SAM" id="MobiDB-lite"/>
    </source>
</evidence>
<sequence length="355" mass="37511">MSNAVQREAAPDTAWDNTWTNPPRSVCVIGGTRYFGRHLVTLPLDAGIRVTLVNRGSAPPPPGVEHVRADRDDEGALAAALGDRTFDAVIDQVLYTPAQAAVARRVFAGRADRYVMTSTIEVYNPATSPLVRTTPGVPVPEQAVDPAHWPVDLTLPWHDPAAITRHFGEATAYAEGKRQAEAVLAAGDPPFAWASVRSAHVLGGGARDFTGRLAHYAERVAAGRPVAVHEDPRPSSFVHHREIAAALFAVAASPAVGAVNAASAELLDAVGLCELIADGLGTTARYRRAEGVEHSPYSFDRWYAMDTRRAESLGLVFSPLRDWLPAAAAEAVEAVQAAGGPEDATGTPATDGEAA</sequence>
<reference evidence="4" key="1">
    <citation type="journal article" date="2019" name="Int. J. Syst. Evol. Microbiol.">
        <title>The Global Catalogue of Microorganisms (GCM) 10K type strain sequencing project: providing services to taxonomists for standard genome sequencing and annotation.</title>
        <authorList>
            <consortium name="The Broad Institute Genomics Platform"/>
            <consortium name="The Broad Institute Genome Sequencing Center for Infectious Disease"/>
            <person name="Wu L."/>
            <person name="Ma J."/>
        </authorList>
    </citation>
    <scope>NUCLEOTIDE SEQUENCE [LARGE SCALE GENOMIC DNA]</scope>
    <source>
        <strain evidence="4">CGMCC 4.1437</strain>
    </source>
</reference>
<accession>A0ABW0X0A1</accession>
<dbReference type="Gene3D" id="3.40.50.720">
    <property type="entry name" value="NAD(P)-binding Rossmann-like Domain"/>
    <property type="match status" value="1"/>
</dbReference>
<dbReference type="EMBL" id="JBHSOF010000005">
    <property type="protein sequence ID" value="MFC5662634.1"/>
    <property type="molecule type" value="Genomic_DNA"/>
</dbReference>
<dbReference type="InterPro" id="IPR036291">
    <property type="entry name" value="NAD(P)-bd_dom_sf"/>
</dbReference>
<evidence type="ECO:0000313" key="4">
    <source>
        <dbReference type="Proteomes" id="UP001595975"/>
    </source>
</evidence>
<dbReference type="RefSeq" id="WP_380224249.1">
    <property type="nucleotide sequence ID" value="NZ_JBHSOF010000005.1"/>
</dbReference>
<comment type="caution">
    <text evidence="3">The sequence shown here is derived from an EMBL/GenBank/DDBJ whole genome shotgun (WGS) entry which is preliminary data.</text>
</comment>
<evidence type="ECO:0000259" key="2">
    <source>
        <dbReference type="Pfam" id="PF01370"/>
    </source>
</evidence>
<evidence type="ECO:0000313" key="3">
    <source>
        <dbReference type="EMBL" id="MFC5662634.1"/>
    </source>
</evidence>
<dbReference type="InterPro" id="IPR001509">
    <property type="entry name" value="Epimerase_deHydtase"/>
</dbReference>
<dbReference type="SUPFAM" id="SSF51735">
    <property type="entry name" value="NAD(P)-binding Rossmann-fold domains"/>
    <property type="match status" value="1"/>
</dbReference>
<keyword evidence="4" id="KW-1185">Reference proteome</keyword>
<gene>
    <name evidence="3" type="ORF">ACFP3U_06505</name>
</gene>
<protein>
    <submittedName>
        <fullName evidence="3">NAD-dependent epimerase/dehydratase family protein</fullName>
    </submittedName>
</protein>